<name>A0ACB5RGJ7_9CLOT</name>
<reference evidence="1" key="1">
    <citation type="journal article" date="2025" name="Int. J. Syst. Evol. Microbiol.">
        <title>Inconstantimicrobium mannanitabidum sp. nov., a novel member of the family Clostridiaceae isolated from anoxic soil under the treatment of reductive soil disinfestation.</title>
        <authorList>
            <person name="Ueki A."/>
            <person name="Tonouchi A."/>
            <person name="Honma S."/>
            <person name="Kaku N."/>
            <person name="Ueki K."/>
        </authorList>
    </citation>
    <scope>NUCLEOTIDE SEQUENCE</scope>
    <source>
        <strain evidence="1">TW13</strain>
    </source>
</reference>
<evidence type="ECO:0000313" key="2">
    <source>
        <dbReference type="Proteomes" id="UP001058074"/>
    </source>
</evidence>
<sequence length="136" mass="15391">MLLIYKYGIRVTNQVLVGGPFSYLLDSNTGRVEYAIILVLITGVCYMTIATLALGISAWIKNRYLALIIPFFYYILCGTLLEILGVNRVFNFNFAQIYDLNIIVNTPHVFIYPILLLAVGVILFYTGVILKNEKDL</sequence>
<proteinExistence type="predicted"/>
<gene>
    <name evidence="1" type="ORF">rsdtw13_34770</name>
</gene>
<evidence type="ECO:0000313" key="1">
    <source>
        <dbReference type="EMBL" id="GKX68219.1"/>
    </source>
</evidence>
<dbReference type="Proteomes" id="UP001058074">
    <property type="component" value="Unassembled WGS sequence"/>
</dbReference>
<comment type="caution">
    <text evidence="1">The sequence shown here is derived from an EMBL/GenBank/DDBJ whole genome shotgun (WGS) entry which is preliminary data.</text>
</comment>
<keyword evidence="2" id="KW-1185">Reference proteome</keyword>
<dbReference type="EMBL" id="BROD01000001">
    <property type="protein sequence ID" value="GKX68219.1"/>
    <property type="molecule type" value="Genomic_DNA"/>
</dbReference>
<protein>
    <submittedName>
        <fullName evidence="1">Uncharacterized protein</fullName>
    </submittedName>
</protein>
<accession>A0ACB5RGJ7</accession>
<organism evidence="1 2">
    <name type="scientific">Inconstantimicrobium mannanitabidum</name>
    <dbReference type="NCBI Taxonomy" id="1604901"/>
    <lineage>
        <taxon>Bacteria</taxon>
        <taxon>Bacillati</taxon>
        <taxon>Bacillota</taxon>
        <taxon>Clostridia</taxon>
        <taxon>Eubacteriales</taxon>
        <taxon>Clostridiaceae</taxon>
        <taxon>Inconstantimicrobium</taxon>
    </lineage>
</organism>